<keyword evidence="11" id="KW-0238">DNA-binding</keyword>
<evidence type="ECO:0000256" key="6">
    <source>
        <dbReference type="ARBA" id="ARBA00022723"/>
    </source>
</evidence>
<evidence type="ECO:0000256" key="14">
    <source>
        <dbReference type="ARBA" id="ARBA00058550"/>
    </source>
</evidence>
<keyword evidence="5" id="KW-0004">4Fe-4S</keyword>
<dbReference type="AlphaFoldDB" id="A0A9D1PJF8"/>
<comment type="similarity">
    <text evidence="2 15">Belongs to the Nth/MutY family.</text>
</comment>
<dbReference type="GO" id="GO:0006298">
    <property type="term" value="P:mismatch repair"/>
    <property type="evidence" value="ECO:0007669"/>
    <property type="project" value="TreeGrafter"/>
</dbReference>
<accession>A0A9D1PJF8</accession>
<dbReference type="Pfam" id="PF00633">
    <property type="entry name" value="HHH"/>
    <property type="match status" value="1"/>
</dbReference>
<evidence type="ECO:0000259" key="16">
    <source>
        <dbReference type="SMART" id="SM00478"/>
    </source>
</evidence>
<dbReference type="InterPro" id="IPR029119">
    <property type="entry name" value="MutY_C"/>
</dbReference>
<dbReference type="PANTHER" id="PTHR42944">
    <property type="entry name" value="ADENINE DNA GLYCOSYLASE"/>
    <property type="match status" value="1"/>
</dbReference>
<name>A0A9D1PJF8_9BACI</name>
<sequence length="355" mass="41337">MTEKTLHNFDKNSFQKRLITWFDENKRELPWRETSDPYKIWISEIMLQQTKVDTVIDYYNRFIHTYPNVFHLAKADEQAVLKVWEGLGYYSRARNLHTAAKEVVDAYDGIMPKTAEELGKLKGIGPYTKGAISSIAYGHPEPAVDGNVMRVLSRVLAIKDNISEQRTRKRFEAIVREIISQENPSYFNQGLMELGALICTPTSPGCLHCPVRENCRAFELGIQTELPIKLKKKKQKQIAYYTFIIRDQSGNIAIEQRPNEGLLANMWQFPMIEKQRLTIDSMEKMIEKNLKMKVTVNRQLENITHIFSHIIWDLFVYDITVHTFLEPSTFQFVKKEALDSYPISVSHLKIKQYIL</sequence>
<evidence type="ECO:0000256" key="2">
    <source>
        <dbReference type="ARBA" id="ARBA00008343"/>
    </source>
</evidence>
<dbReference type="PROSITE" id="PS00764">
    <property type="entry name" value="ENDONUCLEASE_III_1"/>
    <property type="match status" value="1"/>
</dbReference>
<dbReference type="SMART" id="SM00478">
    <property type="entry name" value="ENDO3c"/>
    <property type="match status" value="1"/>
</dbReference>
<comment type="function">
    <text evidence="14">Base excision repair (BER) glycosylase that initiates repair of A:oxoG to C:G by removing the inappropriately paired adenine base from the DNA backbone, generating an abasic site product. 8-oxoguanine (oxoG) is a genotoxic DNA lesion resulting from oxidation of guanine; this residue is misread by replicative DNA polymerases, that insert adenine instead of cytosine opposite the oxidized damaged base. Shows a powerful dicrimination of A versus C, since it does not cleave cytosine in oxoG:C pairs. May also be able to remove adenine from A:G mispairs, although this activity may not be physiologically relevant.</text>
</comment>
<dbReference type="EMBL" id="DXHX01000009">
    <property type="protein sequence ID" value="HIV73545.1"/>
    <property type="molecule type" value="Genomic_DNA"/>
</dbReference>
<dbReference type="GO" id="GO:0051539">
    <property type="term" value="F:4 iron, 4 sulfur cluster binding"/>
    <property type="evidence" value="ECO:0007669"/>
    <property type="project" value="UniProtKB-UniRule"/>
</dbReference>
<dbReference type="CDD" id="cd00056">
    <property type="entry name" value="ENDO3c"/>
    <property type="match status" value="1"/>
</dbReference>
<dbReference type="InterPro" id="IPR015797">
    <property type="entry name" value="NUDIX_hydrolase-like_dom_sf"/>
</dbReference>
<gene>
    <name evidence="17" type="primary">mutY</name>
    <name evidence="17" type="ORF">H9895_00510</name>
</gene>
<keyword evidence="7 15" id="KW-0227">DNA damage</keyword>
<dbReference type="GO" id="GO:0035485">
    <property type="term" value="F:adenine/guanine mispair binding"/>
    <property type="evidence" value="ECO:0007669"/>
    <property type="project" value="TreeGrafter"/>
</dbReference>
<keyword evidence="9 15" id="KW-0408">Iron</keyword>
<dbReference type="SUPFAM" id="SSF55811">
    <property type="entry name" value="Nudix"/>
    <property type="match status" value="1"/>
</dbReference>
<reference evidence="17" key="2">
    <citation type="submission" date="2021-04" db="EMBL/GenBank/DDBJ databases">
        <authorList>
            <person name="Gilroy R."/>
        </authorList>
    </citation>
    <scope>NUCLEOTIDE SEQUENCE</scope>
    <source>
        <strain evidence="17">CHK169-2315</strain>
    </source>
</reference>
<dbReference type="GO" id="GO:0032357">
    <property type="term" value="F:oxidized purine DNA binding"/>
    <property type="evidence" value="ECO:0007669"/>
    <property type="project" value="TreeGrafter"/>
</dbReference>
<keyword evidence="12" id="KW-0234">DNA repair</keyword>
<dbReference type="InterPro" id="IPR003265">
    <property type="entry name" value="HhH-GPD_domain"/>
</dbReference>
<keyword evidence="8" id="KW-0378">Hydrolase</keyword>
<evidence type="ECO:0000256" key="15">
    <source>
        <dbReference type="RuleBase" id="RU365096"/>
    </source>
</evidence>
<dbReference type="NCBIfam" id="TIGR01084">
    <property type="entry name" value="mutY"/>
    <property type="match status" value="1"/>
</dbReference>
<dbReference type="Gene3D" id="3.90.79.10">
    <property type="entry name" value="Nucleoside Triphosphate Pyrophosphohydrolase"/>
    <property type="match status" value="1"/>
</dbReference>
<evidence type="ECO:0000256" key="10">
    <source>
        <dbReference type="ARBA" id="ARBA00023014"/>
    </source>
</evidence>
<dbReference type="InterPro" id="IPR044298">
    <property type="entry name" value="MIG/MutY"/>
</dbReference>
<evidence type="ECO:0000256" key="12">
    <source>
        <dbReference type="ARBA" id="ARBA00023204"/>
    </source>
</evidence>
<evidence type="ECO:0000256" key="7">
    <source>
        <dbReference type="ARBA" id="ARBA00022763"/>
    </source>
</evidence>
<dbReference type="Pfam" id="PF00730">
    <property type="entry name" value="HhH-GPD"/>
    <property type="match status" value="1"/>
</dbReference>
<dbReference type="InterPro" id="IPR023170">
    <property type="entry name" value="HhH_base_excis_C"/>
</dbReference>
<protein>
    <recommendedName>
        <fullName evidence="4 15">Adenine DNA glycosylase</fullName>
        <ecNumber evidence="3 15">3.2.2.31</ecNumber>
    </recommendedName>
</protein>
<dbReference type="Gene3D" id="1.10.340.30">
    <property type="entry name" value="Hypothetical protein, domain 2"/>
    <property type="match status" value="1"/>
</dbReference>
<dbReference type="Pfam" id="PF14815">
    <property type="entry name" value="NUDIX_4"/>
    <property type="match status" value="1"/>
</dbReference>
<dbReference type="InterPro" id="IPR005760">
    <property type="entry name" value="A/G_AdeGlyc_MutY"/>
</dbReference>
<dbReference type="GO" id="GO:0006284">
    <property type="term" value="P:base-excision repair"/>
    <property type="evidence" value="ECO:0007669"/>
    <property type="project" value="UniProtKB-UniRule"/>
</dbReference>
<dbReference type="GO" id="GO:0000701">
    <property type="term" value="F:purine-specific mismatch base pair DNA N-glycosylase activity"/>
    <property type="evidence" value="ECO:0007669"/>
    <property type="project" value="UniProtKB-EC"/>
</dbReference>
<evidence type="ECO:0000256" key="5">
    <source>
        <dbReference type="ARBA" id="ARBA00022485"/>
    </source>
</evidence>
<dbReference type="CDD" id="cd03431">
    <property type="entry name" value="NUDIX_DNA_Glycosylase_C-MutY"/>
    <property type="match status" value="1"/>
</dbReference>
<organism evidence="17 18">
    <name type="scientific">Candidatus Pseudogracilibacillus intestinigallinarum</name>
    <dbReference type="NCBI Taxonomy" id="2838742"/>
    <lineage>
        <taxon>Bacteria</taxon>
        <taxon>Bacillati</taxon>
        <taxon>Bacillota</taxon>
        <taxon>Bacilli</taxon>
        <taxon>Bacillales</taxon>
        <taxon>Bacillaceae</taxon>
        <taxon>Pseudogracilibacillus</taxon>
    </lineage>
</organism>
<comment type="catalytic activity">
    <reaction evidence="1 15">
        <text>Hydrolyzes free adenine bases from 7,8-dihydro-8-oxoguanine:adenine mismatched double-stranded DNA, leaving an apurinic site.</text>
        <dbReference type="EC" id="3.2.2.31"/>
    </reaction>
</comment>
<evidence type="ECO:0000256" key="13">
    <source>
        <dbReference type="ARBA" id="ARBA00023295"/>
    </source>
</evidence>
<evidence type="ECO:0000256" key="4">
    <source>
        <dbReference type="ARBA" id="ARBA00022023"/>
    </source>
</evidence>
<dbReference type="FunFam" id="1.10.1670.10:FF:000002">
    <property type="entry name" value="Adenine DNA glycosylase"/>
    <property type="match status" value="1"/>
</dbReference>
<comment type="function">
    <text evidence="15">Adenine glycosylase active on G-A mispairs.</text>
</comment>
<feature type="domain" description="HhH-GPD" evidence="16">
    <location>
        <begin position="46"/>
        <end position="197"/>
    </location>
</feature>
<dbReference type="PANTHER" id="PTHR42944:SF1">
    <property type="entry name" value="ADENINE DNA GLYCOSYLASE"/>
    <property type="match status" value="1"/>
</dbReference>
<dbReference type="InterPro" id="IPR011257">
    <property type="entry name" value="DNA_glycosylase"/>
</dbReference>
<dbReference type="InterPro" id="IPR004035">
    <property type="entry name" value="Endouclease-III_FeS-bd_BS"/>
</dbReference>
<keyword evidence="10" id="KW-0411">Iron-sulfur</keyword>
<evidence type="ECO:0000256" key="1">
    <source>
        <dbReference type="ARBA" id="ARBA00000843"/>
    </source>
</evidence>
<evidence type="ECO:0000313" key="18">
    <source>
        <dbReference type="Proteomes" id="UP000823937"/>
    </source>
</evidence>
<evidence type="ECO:0000256" key="11">
    <source>
        <dbReference type="ARBA" id="ARBA00023125"/>
    </source>
</evidence>
<evidence type="ECO:0000256" key="3">
    <source>
        <dbReference type="ARBA" id="ARBA00012045"/>
    </source>
</evidence>
<comment type="caution">
    <text evidence="17">The sequence shown here is derived from an EMBL/GenBank/DDBJ whole genome shotgun (WGS) entry which is preliminary data.</text>
</comment>
<dbReference type="SUPFAM" id="SSF48150">
    <property type="entry name" value="DNA-glycosylase"/>
    <property type="match status" value="1"/>
</dbReference>
<comment type="cofactor">
    <cofactor evidence="15">
        <name>[4Fe-4S] cluster</name>
        <dbReference type="ChEBI" id="CHEBI:49883"/>
    </cofactor>
    <text evidence="15">Binds 1 [4Fe-4S] cluster.</text>
</comment>
<keyword evidence="6" id="KW-0479">Metal-binding</keyword>
<proteinExistence type="inferred from homology"/>
<dbReference type="FunFam" id="1.10.340.30:FF:000010">
    <property type="entry name" value="Adenine DNA glycosylase"/>
    <property type="match status" value="1"/>
</dbReference>
<dbReference type="Proteomes" id="UP000823937">
    <property type="component" value="Unassembled WGS sequence"/>
</dbReference>
<evidence type="ECO:0000256" key="8">
    <source>
        <dbReference type="ARBA" id="ARBA00022801"/>
    </source>
</evidence>
<keyword evidence="13 15" id="KW-0326">Glycosidase</keyword>
<dbReference type="InterPro" id="IPR000445">
    <property type="entry name" value="HhH_motif"/>
</dbReference>
<evidence type="ECO:0000256" key="9">
    <source>
        <dbReference type="ARBA" id="ARBA00023004"/>
    </source>
</evidence>
<dbReference type="EC" id="3.2.2.31" evidence="3 15"/>
<dbReference type="Gene3D" id="1.10.1670.10">
    <property type="entry name" value="Helix-hairpin-Helix base-excision DNA repair enzymes (C-terminal)"/>
    <property type="match status" value="1"/>
</dbReference>
<evidence type="ECO:0000313" key="17">
    <source>
        <dbReference type="EMBL" id="HIV73545.1"/>
    </source>
</evidence>
<dbReference type="GO" id="GO:0034039">
    <property type="term" value="F:8-oxo-7,8-dihydroguanine DNA N-glycosylase activity"/>
    <property type="evidence" value="ECO:0007669"/>
    <property type="project" value="TreeGrafter"/>
</dbReference>
<reference evidence="17" key="1">
    <citation type="journal article" date="2021" name="PeerJ">
        <title>Extensive microbial diversity within the chicken gut microbiome revealed by metagenomics and culture.</title>
        <authorList>
            <person name="Gilroy R."/>
            <person name="Ravi A."/>
            <person name="Getino M."/>
            <person name="Pursley I."/>
            <person name="Horton D.L."/>
            <person name="Alikhan N.F."/>
            <person name="Baker D."/>
            <person name="Gharbi K."/>
            <person name="Hall N."/>
            <person name="Watson M."/>
            <person name="Adriaenssens E.M."/>
            <person name="Foster-Nyarko E."/>
            <person name="Jarju S."/>
            <person name="Secka A."/>
            <person name="Antonio M."/>
            <person name="Oren A."/>
            <person name="Chaudhuri R.R."/>
            <person name="La Ragione R."/>
            <person name="Hildebrand F."/>
            <person name="Pallen M.J."/>
        </authorList>
    </citation>
    <scope>NUCLEOTIDE SEQUENCE</scope>
    <source>
        <strain evidence="17">CHK169-2315</strain>
    </source>
</reference>
<dbReference type="GO" id="GO:0046872">
    <property type="term" value="F:metal ion binding"/>
    <property type="evidence" value="ECO:0007669"/>
    <property type="project" value="UniProtKB-UniRule"/>
</dbReference>